<organism evidence="2 3">
    <name type="scientific">Nostoc cycadae WK-1</name>
    <dbReference type="NCBI Taxonomy" id="1861711"/>
    <lineage>
        <taxon>Bacteria</taxon>
        <taxon>Bacillati</taxon>
        <taxon>Cyanobacteriota</taxon>
        <taxon>Cyanophyceae</taxon>
        <taxon>Nostocales</taxon>
        <taxon>Nostocaceae</taxon>
        <taxon>Nostoc</taxon>
    </lineage>
</organism>
<feature type="transmembrane region" description="Helical" evidence="1">
    <location>
        <begin position="6"/>
        <end position="23"/>
    </location>
</feature>
<protein>
    <submittedName>
        <fullName evidence="2">Exosortase</fullName>
    </submittedName>
</protein>
<evidence type="ECO:0000313" key="2">
    <source>
        <dbReference type="EMBL" id="GBE90832.1"/>
    </source>
</evidence>
<sequence length="94" mass="10895">MKTLAYVVTTAIVVHLTTVYVITKQAQEETKPEFASTLEMCNLIYGKETKERYGELTKEIQAELISRMRTNSTADEWKDFNKHCLTQHIQQPTK</sequence>
<name>A0A2H6LCB1_9NOSO</name>
<keyword evidence="1" id="KW-0472">Membrane</keyword>
<keyword evidence="3" id="KW-1185">Reference proteome</keyword>
<dbReference type="RefSeq" id="WP_103123647.1">
    <property type="nucleotide sequence ID" value="NZ_DF978422.1"/>
</dbReference>
<proteinExistence type="predicted"/>
<evidence type="ECO:0000256" key="1">
    <source>
        <dbReference type="SAM" id="Phobius"/>
    </source>
</evidence>
<accession>A0A2H6LCB1</accession>
<comment type="caution">
    <text evidence="2">The sequence shown here is derived from an EMBL/GenBank/DDBJ whole genome shotgun (WGS) entry which is preliminary data.</text>
</comment>
<reference evidence="3" key="1">
    <citation type="journal article" date="2018" name="Genome Announc.">
        <title>Draft Genome Sequence of the Nitrogen-Fixing and Hormogonia-Inducing Cyanobacterium Nostoc cycadae Strain WK-1, Isolated from the Coralloid Roots of Cycas revoluta.</title>
        <authorList>
            <person name="Kanesaki Y."/>
            <person name="Hirose M."/>
            <person name="Hirose Y."/>
            <person name="Fujisawa T."/>
            <person name="Nakamura Y."/>
            <person name="Watanabe S."/>
            <person name="Matsunaga S."/>
            <person name="Uchida H."/>
            <person name="Murakami A."/>
        </authorList>
    </citation>
    <scope>NUCLEOTIDE SEQUENCE [LARGE SCALE GENOMIC DNA]</scope>
    <source>
        <strain evidence="3">WK-1</strain>
    </source>
</reference>
<dbReference type="Proteomes" id="UP000236527">
    <property type="component" value="Unassembled WGS sequence"/>
</dbReference>
<keyword evidence="1" id="KW-0812">Transmembrane</keyword>
<keyword evidence="1" id="KW-1133">Transmembrane helix</keyword>
<evidence type="ECO:0000313" key="3">
    <source>
        <dbReference type="Proteomes" id="UP000236527"/>
    </source>
</evidence>
<dbReference type="AlphaFoldDB" id="A0A2H6LCB1"/>
<gene>
    <name evidence="2" type="ORF">NCWK1_0552</name>
</gene>
<dbReference type="EMBL" id="BDGE01000010">
    <property type="protein sequence ID" value="GBE90832.1"/>
    <property type="molecule type" value="Genomic_DNA"/>
</dbReference>